<keyword evidence="4 6" id="KW-0560">Oxidoreductase</keyword>
<comment type="cofactor">
    <cofactor evidence="1">
        <name>FAD</name>
        <dbReference type="ChEBI" id="CHEBI:57692"/>
    </cofactor>
</comment>
<dbReference type="InterPro" id="IPR006076">
    <property type="entry name" value="FAD-dep_OxRdtase"/>
</dbReference>
<dbReference type="PANTHER" id="PTHR10961">
    <property type="entry name" value="PEROXISOMAL SARCOSINE OXIDASE"/>
    <property type="match status" value="1"/>
</dbReference>
<dbReference type="InterPro" id="IPR045170">
    <property type="entry name" value="MTOX"/>
</dbReference>
<gene>
    <name evidence="6" type="primary">soxA_1</name>
    <name evidence="6" type="ORF">NCTC10821_01421</name>
</gene>
<evidence type="ECO:0000313" key="6">
    <source>
        <dbReference type="EMBL" id="STZ57916.1"/>
    </source>
</evidence>
<dbReference type="Proteomes" id="UP000254978">
    <property type="component" value="Unassembled WGS sequence"/>
</dbReference>
<dbReference type="Gene3D" id="3.30.9.10">
    <property type="entry name" value="D-Amino Acid Oxidase, subunit A, domain 2"/>
    <property type="match status" value="1"/>
</dbReference>
<evidence type="ECO:0000313" key="7">
    <source>
        <dbReference type="Proteomes" id="UP000254978"/>
    </source>
</evidence>
<dbReference type="SUPFAM" id="SSF54373">
    <property type="entry name" value="FAD-linked reductases, C-terminal domain"/>
    <property type="match status" value="1"/>
</dbReference>
<dbReference type="GO" id="GO:0050660">
    <property type="term" value="F:flavin adenine dinucleotide binding"/>
    <property type="evidence" value="ECO:0007669"/>
    <property type="project" value="InterPro"/>
</dbReference>
<dbReference type="PANTHER" id="PTHR10961:SF7">
    <property type="entry name" value="FAD DEPENDENT OXIDOREDUCTASE DOMAIN-CONTAINING PROTEIN"/>
    <property type="match status" value="1"/>
</dbReference>
<dbReference type="SUPFAM" id="SSF51905">
    <property type="entry name" value="FAD/NAD(P)-binding domain"/>
    <property type="match status" value="1"/>
</dbReference>
<sequence length="390" mass="41613">MTGTTRAGVVVVGLGSMGSMALWQLAERGVDVVGVEQFGRVHTWGAYAGESRLFRVAAKEGRVFTPALLRARELWVQLGAAYGQDLLIPAGALSVGPRGHPDLEAGLAAIADLSLPHEVLDAGQLRARFPQFYADDGDIGVLDTLGGVVRPELAVVAATELALARGATTHYGTTVKAIEPGPAGVRVVTDHGDLLAERAVVSAGPWTARLLPELDDVVKVVSYPLIWFLPRHIDMFTPDRLPGFMRDLHGVHAFGIPSLDGYSIKATPDMHLPLADDWSDRTTALTDAQLQRAGVQMQKMIPDLIPAASRWSVHAESLAANKMPIIDSMAEGRIVVATALSGNGFKFAPVWGEVLADLAAVGESRFSEAVFTVDHHKKFALWGVSATRTG</sequence>
<dbReference type="InterPro" id="IPR036188">
    <property type="entry name" value="FAD/NAD-bd_sf"/>
</dbReference>
<reference evidence="6 7" key="1">
    <citation type="submission" date="2018-06" db="EMBL/GenBank/DDBJ databases">
        <authorList>
            <consortium name="Pathogen Informatics"/>
            <person name="Doyle S."/>
        </authorList>
    </citation>
    <scope>NUCLEOTIDE SEQUENCE [LARGE SCALE GENOMIC DNA]</scope>
    <source>
        <strain evidence="6 7">NCTC10821</strain>
    </source>
</reference>
<dbReference type="RefSeq" id="WP_115277972.1">
    <property type="nucleotide sequence ID" value="NZ_AP022600.1"/>
</dbReference>
<evidence type="ECO:0000256" key="1">
    <source>
        <dbReference type="ARBA" id="ARBA00001974"/>
    </source>
</evidence>
<organism evidence="6 7">
    <name type="scientific">Mycolicibacterium tokaiense</name>
    <dbReference type="NCBI Taxonomy" id="39695"/>
    <lineage>
        <taxon>Bacteria</taxon>
        <taxon>Bacillati</taxon>
        <taxon>Actinomycetota</taxon>
        <taxon>Actinomycetes</taxon>
        <taxon>Mycobacteriales</taxon>
        <taxon>Mycobacteriaceae</taxon>
        <taxon>Mycolicibacterium</taxon>
    </lineage>
</organism>
<evidence type="ECO:0000256" key="2">
    <source>
        <dbReference type="ARBA" id="ARBA00022630"/>
    </source>
</evidence>
<protein>
    <submittedName>
        <fullName evidence="6">Glycine/D-amino acid oxidase, deaminating</fullName>
        <ecNumber evidence="6">1.5.3.1</ecNumber>
    </submittedName>
</protein>
<dbReference type="AlphaFoldDB" id="A0A378TEI0"/>
<dbReference type="NCBIfam" id="NF008425">
    <property type="entry name" value="PRK11259.1"/>
    <property type="match status" value="1"/>
</dbReference>
<keyword evidence="2" id="KW-0285">Flavoprotein</keyword>
<dbReference type="EMBL" id="UGQT01000001">
    <property type="protein sequence ID" value="STZ57916.1"/>
    <property type="molecule type" value="Genomic_DNA"/>
</dbReference>
<dbReference type="GO" id="GO:0008115">
    <property type="term" value="F:sarcosine oxidase activity"/>
    <property type="evidence" value="ECO:0007669"/>
    <property type="project" value="UniProtKB-EC"/>
</dbReference>
<evidence type="ECO:0000256" key="4">
    <source>
        <dbReference type="ARBA" id="ARBA00023002"/>
    </source>
</evidence>
<dbReference type="EC" id="1.5.3.1" evidence="6"/>
<keyword evidence="7" id="KW-1185">Reference proteome</keyword>
<feature type="domain" description="FAD dependent oxidoreductase" evidence="5">
    <location>
        <begin position="9"/>
        <end position="358"/>
    </location>
</feature>
<evidence type="ECO:0000256" key="3">
    <source>
        <dbReference type="ARBA" id="ARBA00022827"/>
    </source>
</evidence>
<dbReference type="OrthoDB" id="9806452at2"/>
<dbReference type="Gene3D" id="3.50.50.60">
    <property type="entry name" value="FAD/NAD(P)-binding domain"/>
    <property type="match status" value="1"/>
</dbReference>
<proteinExistence type="predicted"/>
<keyword evidence="3" id="KW-0274">FAD</keyword>
<evidence type="ECO:0000259" key="5">
    <source>
        <dbReference type="Pfam" id="PF01266"/>
    </source>
</evidence>
<dbReference type="Pfam" id="PF01266">
    <property type="entry name" value="DAO"/>
    <property type="match status" value="1"/>
</dbReference>
<accession>A0A378TEI0</accession>
<name>A0A378TEI0_9MYCO</name>